<evidence type="ECO:0000313" key="4">
    <source>
        <dbReference type="Proteomes" id="UP000324298"/>
    </source>
</evidence>
<feature type="compositionally biased region" description="Polar residues" evidence="1">
    <location>
        <begin position="326"/>
        <end position="336"/>
    </location>
</feature>
<protein>
    <recommendedName>
        <fullName evidence="5">DUF3300 domain-containing protein</fullName>
    </recommendedName>
</protein>
<evidence type="ECO:0000313" key="3">
    <source>
        <dbReference type="EMBL" id="KAA0891383.1"/>
    </source>
</evidence>
<accession>A0A5A9XFH0</accession>
<name>A0A5A9XFH0_9BACT</name>
<comment type="caution">
    <text evidence="3">The sequence shown here is derived from an EMBL/GenBank/DDBJ whole genome shotgun (WGS) entry which is preliminary data.</text>
</comment>
<dbReference type="RefSeq" id="WP_149307746.1">
    <property type="nucleotide sequence ID" value="NZ_SRSD01000006.1"/>
</dbReference>
<dbReference type="Proteomes" id="UP000324298">
    <property type="component" value="Unassembled WGS sequence"/>
</dbReference>
<feature type="chain" id="PRO_5022866806" description="DUF3300 domain-containing protein" evidence="2">
    <location>
        <begin position="27"/>
        <end position="390"/>
    </location>
</feature>
<keyword evidence="4" id="KW-1185">Reference proteome</keyword>
<dbReference type="OrthoDB" id="5396976at2"/>
<evidence type="ECO:0008006" key="5">
    <source>
        <dbReference type="Google" id="ProtNLM"/>
    </source>
</evidence>
<feature type="signal peptide" evidence="2">
    <location>
        <begin position="1"/>
        <end position="26"/>
    </location>
</feature>
<proteinExistence type="predicted"/>
<organism evidence="3 4">
    <name type="scientific">Oryzomonas rubra</name>
    <dbReference type="NCBI Taxonomy" id="2509454"/>
    <lineage>
        <taxon>Bacteria</taxon>
        <taxon>Pseudomonadati</taxon>
        <taxon>Thermodesulfobacteriota</taxon>
        <taxon>Desulfuromonadia</taxon>
        <taxon>Geobacterales</taxon>
        <taxon>Geobacteraceae</taxon>
        <taxon>Oryzomonas</taxon>
    </lineage>
</organism>
<evidence type="ECO:0000256" key="1">
    <source>
        <dbReference type="SAM" id="MobiDB-lite"/>
    </source>
</evidence>
<feature type="compositionally biased region" description="Polar residues" evidence="1">
    <location>
        <begin position="307"/>
        <end position="319"/>
    </location>
</feature>
<dbReference type="EMBL" id="SRSD01000006">
    <property type="protein sequence ID" value="KAA0891383.1"/>
    <property type="molecule type" value="Genomic_DNA"/>
</dbReference>
<feature type="region of interest" description="Disordered" evidence="1">
    <location>
        <begin position="242"/>
        <end position="356"/>
    </location>
</feature>
<keyword evidence="2" id="KW-0732">Signal</keyword>
<reference evidence="3 4" key="1">
    <citation type="submission" date="2019-04" db="EMBL/GenBank/DDBJ databases">
        <title>Geobacter ruber sp. nov., ferric-reducing bacteria isolated from paddy soil.</title>
        <authorList>
            <person name="Xu Z."/>
            <person name="Masuda Y."/>
            <person name="Itoh H."/>
            <person name="Senoo K."/>
        </authorList>
    </citation>
    <scope>NUCLEOTIDE SEQUENCE [LARGE SCALE GENOMIC DNA]</scope>
    <source>
        <strain evidence="3 4">Red88</strain>
    </source>
</reference>
<dbReference type="AlphaFoldDB" id="A0A5A9XFH0"/>
<sequence>MKRLAVRMMIAGFACTLLLVPVAGYADSDQAARVNSAPPIGQQVVREGDFAVKAVAALGMGTAENEAEAESRLAEIGISPRNGWIADYPMTPDICGEIYKSVRDAADAGKVGLSIESALERLDGVMAQAGLPAAASSEGAGTGGYSGPASAPGETVINNYYYNEGPPIVTYYSPPYDYLYLYAWVPYPFWGYGFWFPGYYILNDFHRVAYAGRRGVFVSNHYRDLGGRRYTRIDPVTRFSGRAAATGGAGRSGLPPAGASRGSRGAGGTGSTWHPAPNSRFSAPASRGGGTYGTPSYRGRGAFNGAASASRTAVTQQRSAYRGSGPSITPSRSYRGTSVAAVSGPGNRFSSTPMAQSGFSGESFRGSGMVGTSFRGNGFSGGGFSARGHR</sequence>
<gene>
    <name evidence="3" type="ORF">ET418_11420</name>
</gene>
<evidence type="ECO:0000256" key="2">
    <source>
        <dbReference type="SAM" id="SignalP"/>
    </source>
</evidence>